<dbReference type="Gene3D" id="2.60.120.10">
    <property type="entry name" value="Jelly Rolls"/>
    <property type="match status" value="3"/>
</dbReference>
<dbReference type="CDD" id="cd07011">
    <property type="entry name" value="cupin_PMI_type_I_N"/>
    <property type="match status" value="1"/>
</dbReference>
<dbReference type="PANTHER" id="PTHR10309">
    <property type="entry name" value="MANNOSE-6-PHOSPHATE ISOMERASE"/>
    <property type="match status" value="1"/>
</dbReference>
<comment type="caution">
    <text evidence="2">The sequence shown here is derived from an EMBL/GenBank/DDBJ whole genome shotgun (WGS) entry which is preliminary data.</text>
</comment>
<dbReference type="PANTHER" id="PTHR10309:SF0">
    <property type="entry name" value="MANNOSE-6-PHOSPHATE ISOMERASE"/>
    <property type="match status" value="1"/>
</dbReference>
<dbReference type="GO" id="GO:0008270">
    <property type="term" value="F:zinc ion binding"/>
    <property type="evidence" value="ECO:0007669"/>
    <property type="project" value="InterPro"/>
</dbReference>
<dbReference type="GO" id="GO:0005829">
    <property type="term" value="C:cytosol"/>
    <property type="evidence" value="ECO:0007669"/>
    <property type="project" value="TreeGrafter"/>
</dbReference>
<dbReference type="Proteomes" id="UP000412028">
    <property type="component" value="Unassembled WGS sequence"/>
</dbReference>
<dbReference type="EMBL" id="RZUI01000010">
    <property type="protein sequence ID" value="KAA8829263.1"/>
    <property type="molecule type" value="Genomic_DNA"/>
</dbReference>
<feature type="domain" description="Phosphomannose isomerase type I catalytic" evidence="1">
    <location>
        <begin position="24"/>
        <end position="169"/>
    </location>
</feature>
<dbReference type="PRINTS" id="PR00714">
    <property type="entry name" value="MAN6PISMRASE"/>
</dbReference>
<protein>
    <submittedName>
        <fullName evidence="2">Mannose-6-phosphate isomerase</fullName>
    </submittedName>
</protein>
<dbReference type="OrthoDB" id="9792649at2"/>
<reference evidence="2 3" key="1">
    <citation type="journal article" date="2019" name="Syst. Appl. Microbiol.">
        <title>Characterization of Bifidobacterium species in feaces of the Egyptian fruit bat: Description of B. vespertilionis sp. nov. and B. rousetti sp. nov.</title>
        <authorList>
            <person name="Modesto M."/>
            <person name="Satti M."/>
            <person name="Watanabe K."/>
            <person name="Puglisi E."/>
            <person name="Morelli L."/>
            <person name="Huang C.-H."/>
            <person name="Liou J.-S."/>
            <person name="Miyashita M."/>
            <person name="Tamura T."/>
            <person name="Saito S."/>
            <person name="Mori K."/>
            <person name="Huang L."/>
            <person name="Sciavilla P."/>
            <person name="Sandri C."/>
            <person name="Spiezio C."/>
            <person name="Vitali F."/>
            <person name="Cavalieri D."/>
            <person name="Perpetuini G."/>
            <person name="Tofalo R."/>
            <person name="Bonetti A."/>
            <person name="Arita M."/>
            <person name="Mattarelli P."/>
        </authorList>
    </citation>
    <scope>NUCLEOTIDE SEQUENCE [LARGE SCALE GENOMIC DNA]</scope>
    <source>
        <strain evidence="2 3">RST7</strain>
    </source>
</reference>
<accession>A0A5M9ZW40</accession>
<evidence type="ECO:0000313" key="2">
    <source>
        <dbReference type="EMBL" id="KAA8829263.1"/>
    </source>
</evidence>
<evidence type="ECO:0000259" key="1">
    <source>
        <dbReference type="Pfam" id="PF20511"/>
    </source>
</evidence>
<dbReference type="AlphaFoldDB" id="A0A5M9ZW40"/>
<dbReference type="GO" id="GO:0009298">
    <property type="term" value="P:GDP-mannose biosynthetic process"/>
    <property type="evidence" value="ECO:0007669"/>
    <property type="project" value="InterPro"/>
</dbReference>
<dbReference type="Pfam" id="PF20511">
    <property type="entry name" value="PMI_typeI_cat"/>
    <property type="match status" value="1"/>
</dbReference>
<organism evidence="2 3">
    <name type="scientific">Bifidobacterium tissieri</name>
    <dbReference type="NCBI Taxonomy" id="1630162"/>
    <lineage>
        <taxon>Bacteria</taxon>
        <taxon>Bacillati</taxon>
        <taxon>Actinomycetota</taxon>
        <taxon>Actinomycetes</taxon>
        <taxon>Bifidobacteriales</taxon>
        <taxon>Bifidobacteriaceae</taxon>
        <taxon>Bifidobacterium</taxon>
    </lineage>
</organism>
<dbReference type="GO" id="GO:0004476">
    <property type="term" value="F:mannose-6-phosphate isomerase activity"/>
    <property type="evidence" value="ECO:0007669"/>
    <property type="project" value="InterPro"/>
</dbReference>
<evidence type="ECO:0000313" key="3">
    <source>
        <dbReference type="Proteomes" id="UP000412028"/>
    </source>
</evidence>
<dbReference type="InterPro" id="IPR014710">
    <property type="entry name" value="RmlC-like_jellyroll"/>
</dbReference>
<gene>
    <name evidence="2" type="ORF">EMO89_08140</name>
</gene>
<name>A0A5M9ZW40_9BIFI</name>
<sequence>MSGRYASEWVRPRRRKGEGVIPIRPVPKPYAWGSHDRLQSLVPSMRDMRGPLAELWYGGHPQSPSMVVLGDDEMALDAAIRRDPEHMLGTVVSRRWGPALPYLLKMIAVRTPLSLQVHPLDFEARAGFHRENAAGVPLDADVRSFRDERGKSEMVVALDDFRASIGFAPVALQLAALRLIDHDLARLMVRLLEGDAVAMSSAADDCMPPAAASWGRSERNIFRAFWLAVTAGQGVCDCDVWKSTDWLPLLIAAQDRASRMGAVGGGETSFMIDGVRSALGNAVDAARTFPGDSAVLALAMMNAVHLAPGMGAFISTGVPHAYIRGTAVEIMTNSDNVLRAGLTVKHRDVPNLLRNLRPSPEPVRRPESFAVADGVLYRPGLDEFSLKYGVVNALDPYAAAVGVSSDAHPWYETSAIAPPPECVDRPRVLVCLSGELRSRVGRVTDADANRGGLRTVAMRQGDAVFIPAADGPVSIDGGNETTGGTYLLASTGL</sequence>
<dbReference type="InterPro" id="IPR016305">
    <property type="entry name" value="Mannose-6-P_Isomerase"/>
</dbReference>
<dbReference type="InterPro" id="IPR046457">
    <property type="entry name" value="PMI_typeI_cat"/>
</dbReference>
<keyword evidence="2" id="KW-0413">Isomerase</keyword>
<dbReference type="SUPFAM" id="SSF51182">
    <property type="entry name" value="RmlC-like cupins"/>
    <property type="match status" value="1"/>
</dbReference>
<dbReference type="InterPro" id="IPR011051">
    <property type="entry name" value="RmlC_Cupin_sf"/>
</dbReference>
<proteinExistence type="predicted"/>